<dbReference type="EMBL" id="LXWW01000142">
    <property type="protein sequence ID" value="OAO15417.1"/>
    <property type="molecule type" value="Genomic_DNA"/>
</dbReference>
<evidence type="ECO:0000313" key="4">
    <source>
        <dbReference type="EMBL" id="OAO15417.1"/>
    </source>
</evidence>
<keyword evidence="1 3" id="KW-0853">WD repeat</keyword>
<name>A0A196SGY1_BLAHN</name>
<dbReference type="SUPFAM" id="SSF50978">
    <property type="entry name" value="WD40 repeat-like"/>
    <property type="match status" value="1"/>
</dbReference>
<dbReference type="Pfam" id="PF00400">
    <property type="entry name" value="WD40"/>
    <property type="match status" value="3"/>
</dbReference>
<dbReference type="PROSITE" id="PS00678">
    <property type="entry name" value="WD_REPEATS_1"/>
    <property type="match status" value="2"/>
</dbReference>
<dbReference type="SMART" id="SM00320">
    <property type="entry name" value="WD40"/>
    <property type="match status" value="6"/>
</dbReference>
<proteinExistence type="predicted"/>
<keyword evidence="2" id="KW-0677">Repeat</keyword>
<evidence type="ECO:0000313" key="5">
    <source>
        <dbReference type="Proteomes" id="UP000078348"/>
    </source>
</evidence>
<evidence type="ECO:0000256" key="2">
    <source>
        <dbReference type="ARBA" id="ARBA00022737"/>
    </source>
</evidence>
<dbReference type="InterPro" id="IPR036322">
    <property type="entry name" value="WD40_repeat_dom_sf"/>
</dbReference>
<dbReference type="AlphaFoldDB" id="A0A196SGY1"/>
<feature type="repeat" description="WD" evidence="3">
    <location>
        <begin position="489"/>
        <end position="531"/>
    </location>
</feature>
<dbReference type="InterPro" id="IPR001680">
    <property type="entry name" value="WD40_rpt"/>
</dbReference>
<dbReference type="InterPro" id="IPR032675">
    <property type="entry name" value="LRR_dom_sf"/>
</dbReference>
<dbReference type="SUPFAM" id="SSF52058">
    <property type="entry name" value="L domain-like"/>
    <property type="match status" value="1"/>
</dbReference>
<accession>A0A196SGY1</accession>
<dbReference type="InterPro" id="IPR019775">
    <property type="entry name" value="WD40_repeat_CS"/>
</dbReference>
<sequence>MCYDGVWIDDAPPIASVAIDSVLRLHNHVEEVTVSNYCCNELSTLSFTRFDALRSLHVGNNCFRSVDRLWLEGLPRLADLLVGDRCFSEVSIDTERRKNPKRSFRVRQCPQLRSIRVGCYSFSDYASFCVENLPSLRSLAIGDVQYDSYNFYYASSFSLVSLPQLEELHVGDHSFHSALHVTLDDLPALQRILLGDCALCGDQGVFTRREHAEETTIVLRNLDALQSLMSQGCHNFQHKEEGYSVQELYLATHTSDGYPNSIFKASIQLLANETESGMKQCLDENKEFPTEGISGKLTITQRILHDGDVNKLRQMPQNSAIVASKTETGVVNVFNTKNYPSAPSSKEVIKTLELTGHEGDGYGLEWSAFQSGWVASGGNDSRVCMWNIGANTGSSNTLQPVAQWQDRHCIIEDVSWHDANVLGAVGDDGMLSLYDLRQNAAIGNSSLHPKEVNVLKFSPFDANLFLSASSDNTAALWDFRNLRFPLHVLEGHSNAVFSGAWSPAMRSVVATAGVDRRVIVWDLSRIGQEQTAEEAEDGPAELLFIHGGHTSRVNDIAWNRHDPWTLASVADDNMLHVWKMAETIYNDKKYSEENLNDDLLD</sequence>
<dbReference type="STRING" id="478820.A0A196SGY1"/>
<keyword evidence="5" id="KW-1185">Reference proteome</keyword>
<feature type="repeat" description="WD" evidence="3">
    <location>
        <begin position="546"/>
        <end position="580"/>
    </location>
</feature>
<dbReference type="Gene3D" id="2.130.10.10">
    <property type="entry name" value="YVTN repeat-like/Quinoprotein amine dehydrogenase"/>
    <property type="match status" value="1"/>
</dbReference>
<dbReference type="InterPro" id="IPR015943">
    <property type="entry name" value="WD40/YVTN_repeat-like_dom_sf"/>
</dbReference>
<dbReference type="InterPro" id="IPR050459">
    <property type="entry name" value="WD_repeat_RBAP46/RBAP48/MSI1"/>
</dbReference>
<dbReference type="PROSITE" id="PS50082">
    <property type="entry name" value="WD_REPEATS_2"/>
    <property type="match status" value="4"/>
</dbReference>
<reference evidence="4 5" key="1">
    <citation type="submission" date="2016-05" db="EMBL/GenBank/DDBJ databases">
        <title>Nuclear genome of Blastocystis sp. subtype 1 NandII.</title>
        <authorList>
            <person name="Gentekaki E."/>
            <person name="Curtis B."/>
            <person name="Stairs C."/>
            <person name="Eme L."/>
            <person name="Herman E."/>
            <person name="Klimes V."/>
            <person name="Arias M.C."/>
            <person name="Elias M."/>
            <person name="Hilliou F."/>
            <person name="Klute M."/>
            <person name="Malik S.-B."/>
            <person name="Pightling A."/>
            <person name="Rachubinski R."/>
            <person name="Salas D."/>
            <person name="Schlacht A."/>
            <person name="Suga H."/>
            <person name="Archibald J."/>
            <person name="Ball S.G."/>
            <person name="Clark G."/>
            <person name="Dacks J."/>
            <person name="Van Der Giezen M."/>
            <person name="Tsaousis A."/>
            <person name="Roger A."/>
        </authorList>
    </citation>
    <scope>NUCLEOTIDE SEQUENCE [LARGE SCALE GENOMIC DNA]</scope>
    <source>
        <strain evidence="5">ATCC 50177 / NandII</strain>
    </source>
</reference>
<dbReference type="OrthoDB" id="427795at2759"/>
<evidence type="ECO:0000256" key="1">
    <source>
        <dbReference type="ARBA" id="ARBA00022574"/>
    </source>
</evidence>
<dbReference type="PANTHER" id="PTHR22850">
    <property type="entry name" value="WD40 REPEAT FAMILY"/>
    <property type="match status" value="1"/>
</dbReference>
<protein>
    <submittedName>
        <fullName evidence="4">Nucleosome remodeling factor</fullName>
    </submittedName>
</protein>
<dbReference type="Gene3D" id="3.80.10.10">
    <property type="entry name" value="Ribonuclease Inhibitor"/>
    <property type="match status" value="1"/>
</dbReference>
<feature type="repeat" description="WD" evidence="3">
    <location>
        <begin position="445"/>
        <end position="481"/>
    </location>
</feature>
<dbReference type="PROSITE" id="PS50294">
    <property type="entry name" value="WD_REPEATS_REGION"/>
    <property type="match status" value="2"/>
</dbReference>
<comment type="caution">
    <text evidence="4">The sequence shown here is derived from an EMBL/GenBank/DDBJ whole genome shotgun (WGS) entry which is preliminary data.</text>
</comment>
<evidence type="ECO:0000256" key="3">
    <source>
        <dbReference type="PROSITE-ProRule" id="PRU00221"/>
    </source>
</evidence>
<organism evidence="4 5">
    <name type="scientific">Blastocystis sp. subtype 1 (strain ATCC 50177 / NandII)</name>
    <dbReference type="NCBI Taxonomy" id="478820"/>
    <lineage>
        <taxon>Eukaryota</taxon>
        <taxon>Sar</taxon>
        <taxon>Stramenopiles</taxon>
        <taxon>Bigyra</taxon>
        <taxon>Opalozoa</taxon>
        <taxon>Opalinata</taxon>
        <taxon>Blastocystidae</taxon>
        <taxon>Blastocystis</taxon>
    </lineage>
</organism>
<dbReference type="Proteomes" id="UP000078348">
    <property type="component" value="Unassembled WGS sequence"/>
</dbReference>
<feature type="repeat" description="WD" evidence="3">
    <location>
        <begin position="354"/>
        <end position="388"/>
    </location>
</feature>
<gene>
    <name evidence="4" type="ORF">AV274_2863</name>
</gene>